<evidence type="ECO:0000256" key="1">
    <source>
        <dbReference type="ARBA" id="ARBA00001966"/>
    </source>
</evidence>
<dbReference type="Pfam" id="PF04055">
    <property type="entry name" value="Radical_SAM"/>
    <property type="match status" value="1"/>
</dbReference>
<gene>
    <name evidence="8" type="primary">hydG</name>
    <name evidence="8" type="ORF">H9784_00640</name>
</gene>
<dbReference type="Proteomes" id="UP000823821">
    <property type="component" value="Unassembled WGS sequence"/>
</dbReference>
<keyword evidence="2" id="KW-0004">4Fe-4S</keyword>
<dbReference type="SFLD" id="SFLDG01081">
    <property type="entry name" value="cleavage_of_the_Ca-Cb_bond_in"/>
    <property type="match status" value="1"/>
</dbReference>
<protein>
    <submittedName>
        <fullName evidence="8">[FeFe] hydrogenase H-cluster radical SAM maturase HydG</fullName>
    </submittedName>
</protein>
<dbReference type="PANTHER" id="PTHR43583">
    <property type="entry name" value="2-IMINOACETATE SYNTHASE"/>
    <property type="match status" value="1"/>
</dbReference>
<dbReference type="GO" id="GO:0044272">
    <property type="term" value="P:sulfur compound biosynthetic process"/>
    <property type="evidence" value="ECO:0007669"/>
    <property type="project" value="UniProtKB-ARBA"/>
</dbReference>
<dbReference type="SFLD" id="SFLDS00029">
    <property type="entry name" value="Radical_SAM"/>
    <property type="match status" value="1"/>
</dbReference>
<keyword evidence="4" id="KW-0479">Metal-binding</keyword>
<dbReference type="PANTHER" id="PTHR43583:SF1">
    <property type="entry name" value="2-IMINOACETATE SYNTHASE"/>
    <property type="match status" value="1"/>
</dbReference>
<accession>A0A9D2HLL0</accession>
<dbReference type="GO" id="GO:0046872">
    <property type="term" value="F:metal ion binding"/>
    <property type="evidence" value="ECO:0007669"/>
    <property type="project" value="UniProtKB-KW"/>
</dbReference>
<dbReference type="NCBIfam" id="TIGR03955">
    <property type="entry name" value="rSAM_HydG"/>
    <property type="match status" value="1"/>
</dbReference>
<evidence type="ECO:0000256" key="3">
    <source>
        <dbReference type="ARBA" id="ARBA00022691"/>
    </source>
</evidence>
<dbReference type="InterPro" id="IPR007197">
    <property type="entry name" value="rSAM"/>
</dbReference>
<dbReference type="GO" id="GO:0042364">
    <property type="term" value="P:water-soluble vitamin biosynthetic process"/>
    <property type="evidence" value="ECO:0007669"/>
    <property type="project" value="UniProtKB-ARBA"/>
</dbReference>
<keyword evidence="5" id="KW-0408">Iron</keyword>
<evidence type="ECO:0000256" key="2">
    <source>
        <dbReference type="ARBA" id="ARBA00022485"/>
    </source>
</evidence>
<dbReference type="InterPro" id="IPR010722">
    <property type="entry name" value="BATS_dom"/>
</dbReference>
<dbReference type="InterPro" id="IPR058240">
    <property type="entry name" value="rSAM_sf"/>
</dbReference>
<dbReference type="InterPro" id="IPR024007">
    <property type="entry name" value="FeFe-hyd_mat_HydG"/>
</dbReference>
<comment type="caution">
    <text evidence="8">The sequence shown here is derived from an EMBL/GenBank/DDBJ whole genome shotgun (WGS) entry which is preliminary data.</text>
</comment>
<evidence type="ECO:0000256" key="4">
    <source>
        <dbReference type="ARBA" id="ARBA00022723"/>
    </source>
</evidence>
<dbReference type="Pfam" id="PF06968">
    <property type="entry name" value="BATS"/>
    <property type="match status" value="1"/>
</dbReference>
<dbReference type="GO" id="GO:0003824">
    <property type="term" value="F:catalytic activity"/>
    <property type="evidence" value="ECO:0007669"/>
    <property type="project" value="InterPro"/>
</dbReference>
<comment type="cofactor">
    <cofactor evidence="1">
        <name>[4Fe-4S] cluster</name>
        <dbReference type="ChEBI" id="CHEBI:49883"/>
    </cofactor>
</comment>
<keyword evidence="3" id="KW-0949">S-adenosyl-L-methionine</keyword>
<evidence type="ECO:0000256" key="5">
    <source>
        <dbReference type="ARBA" id="ARBA00023004"/>
    </source>
</evidence>
<dbReference type="SMART" id="SM00876">
    <property type="entry name" value="BATS"/>
    <property type="match status" value="1"/>
</dbReference>
<organism evidence="8 9">
    <name type="scientific">Candidatus Desulfovibrio intestinavium</name>
    <dbReference type="NCBI Taxonomy" id="2838534"/>
    <lineage>
        <taxon>Bacteria</taxon>
        <taxon>Pseudomonadati</taxon>
        <taxon>Thermodesulfobacteriota</taxon>
        <taxon>Desulfovibrionia</taxon>
        <taxon>Desulfovibrionales</taxon>
        <taxon>Desulfovibrionaceae</taxon>
        <taxon>Desulfovibrio</taxon>
    </lineage>
</organism>
<evidence type="ECO:0000313" key="8">
    <source>
        <dbReference type="EMBL" id="HJA78069.1"/>
    </source>
</evidence>
<evidence type="ECO:0000259" key="7">
    <source>
        <dbReference type="SMART" id="SM00876"/>
    </source>
</evidence>
<proteinExistence type="predicted"/>
<dbReference type="GO" id="GO:0051539">
    <property type="term" value="F:4 iron, 4 sulfur cluster binding"/>
    <property type="evidence" value="ECO:0007669"/>
    <property type="project" value="UniProtKB-KW"/>
</dbReference>
<dbReference type="InterPro" id="IPR013785">
    <property type="entry name" value="Aldolase_TIM"/>
</dbReference>
<dbReference type="InterPro" id="IPR034428">
    <property type="entry name" value="ThiH/NoCL/HydG-like"/>
</dbReference>
<reference evidence="8" key="1">
    <citation type="journal article" date="2021" name="PeerJ">
        <title>Extensive microbial diversity within the chicken gut microbiome revealed by metagenomics and culture.</title>
        <authorList>
            <person name="Gilroy R."/>
            <person name="Ravi A."/>
            <person name="Getino M."/>
            <person name="Pursley I."/>
            <person name="Horton D.L."/>
            <person name="Alikhan N.F."/>
            <person name="Baker D."/>
            <person name="Gharbi K."/>
            <person name="Hall N."/>
            <person name="Watson M."/>
            <person name="Adriaenssens E.M."/>
            <person name="Foster-Nyarko E."/>
            <person name="Jarju S."/>
            <person name="Secka A."/>
            <person name="Antonio M."/>
            <person name="Oren A."/>
            <person name="Chaudhuri R.R."/>
            <person name="La Ragione R."/>
            <person name="Hildebrand F."/>
            <person name="Pallen M.J."/>
        </authorList>
    </citation>
    <scope>NUCLEOTIDE SEQUENCE</scope>
    <source>
        <strain evidence="8">5032</strain>
    </source>
</reference>
<dbReference type="Gene3D" id="3.20.20.70">
    <property type="entry name" value="Aldolase class I"/>
    <property type="match status" value="1"/>
</dbReference>
<reference evidence="8" key="2">
    <citation type="submission" date="2021-04" db="EMBL/GenBank/DDBJ databases">
        <authorList>
            <person name="Gilroy R."/>
        </authorList>
    </citation>
    <scope>NUCLEOTIDE SEQUENCE</scope>
    <source>
        <strain evidence="8">5032</strain>
    </source>
</reference>
<dbReference type="AlphaFoldDB" id="A0A9D2HLL0"/>
<keyword evidence="6" id="KW-0411">Iron-sulfur</keyword>
<evidence type="ECO:0000313" key="9">
    <source>
        <dbReference type="Proteomes" id="UP000823821"/>
    </source>
</evidence>
<evidence type="ECO:0000256" key="6">
    <source>
        <dbReference type="ARBA" id="ARBA00023014"/>
    </source>
</evidence>
<dbReference type="SFLD" id="SFLDG01060">
    <property type="entry name" value="BATS_domain_containing"/>
    <property type="match status" value="1"/>
</dbReference>
<dbReference type="SUPFAM" id="SSF102114">
    <property type="entry name" value="Radical SAM enzymes"/>
    <property type="match status" value="1"/>
</dbReference>
<name>A0A9D2HLL0_9BACT</name>
<sequence>MSNFSLPSWLDRRAIEEALACAVAPDAARLKGILDKSRALRPLTLAETATLMRVSSPDGLRAIMRAADEVKQRVYGDRIVLSAPLHITNHCGSECVYCANRKGNDMVQRKYMTSPEIREAGRKLIRQGHKRVFLVSGQLPNADVEYLAEAVSILYTLYEGDGEIRRVNVNVGPLRADQYEVLRAVDVGSVLLYQDTYHPEHYQAVHKAGPKADYQRRINAADEALNAGMGDVGLGLLLGLAPWEFDVLALSQHAAHLAQVYGTGGHTVSMHRLRPAPGGLAQAPFPVSDRDFLRCVAITRLAIPYTGIILSSREPSGLWRDGCGVGCSQLLTGSVANPYEDWSPLPGPDGVPFPIGENCHVDDVVSFLLEEARHLPSFCTACPRLGRSGVEFLSMVRESGMKGQCGPNSIASFLEFLLNYATPATRRLGEALIEEKLAAMPEPDKGASLRLLQKVRAGRVDEFI</sequence>
<feature type="domain" description="Biotin and thiamin synthesis-associated" evidence="7">
    <location>
        <begin position="269"/>
        <end position="375"/>
    </location>
</feature>
<dbReference type="EMBL" id="DWZD01000006">
    <property type="protein sequence ID" value="HJA78069.1"/>
    <property type="molecule type" value="Genomic_DNA"/>
</dbReference>
<dbReference type="CDD" id="cd01335">
    <property type="entry name" value="Radical_SAM"/>
    <property type="match status" value="1"/>
</dbReference>